<comment type="similarity">
    <text evidence="5">Belongs to the methyltransferase superfamily. UbiG/COQ3 family.</text>
</comment>
<dbReference type="PANTHER" id="PTHR43464">
    <property type="entry name" value="METHYLTRANSFERASE"/>
    <property type="match status" value="1"/>
</dbReference>
<dbReference type="PATRIC" id="fig|740709.3.peg.354"/>
<dbReference type="Gene3D" id="3.40.50.150">
    <property type="entry name" value="Vaccinia Virus protein VP39"/>
    <property type="match status" value="1"/>
</dbReference>
<comment type="function">
    <text evidence="5">O-methyltransferase that catalyzes the 2 O-methylation steps in the ubiquinone biosynthetic pathway.</text>
</comment>
<feature type="binding site" evidence="5">
    <location>
        <position position="89"/>
    </location>
    <ligand>
        <name>S-adenosyl-L-methionine</name>
        <dbReference type="ChEBI" id="CHEBI:59789"/>
    </ligand>
</feature>
<feature type="binding site" evidence="5">
    <location>
        <position position="133"/>
    </location>
    <ligand>
        <name>S-adenosyl-L-methionine</name>
        <dbReference type="ChEBI" id="CHEBI:59789"/>
    </ligand>
</feature>
<keyword evidence="1 5" id="KW-0489">Methyltransferase</keyword>
<dbReference type="NCBIfam" id="TIGR01983">
    <property type="entry name" value="UbiG"/>
    <property type="match status" value="1"/>
</dbReference>
<dbReference type="FunFam" id="3.40.50.150:FF:000028">
    <property type="entry name" value="Ubiquinone biosynthesis O-methyltransferase"/>
    <property type="match status" value="1"/>
</dbReference>
<keyword evidence="7" id="KW-0830">Ubiquinone</keyword>
<evidence type="ECO:0000256" key="2">
    <source>
        <dbReference type="ARBA" id="ARBA00022679"/>
    </source>
</evidence>
<evidence type="ECO:0000256" key="4">
    <source>
        <dbReference type="ARBA" id="ARBA00022691"/>
    </source>
</evidence>
<dbReference type="AlphaFoldDB" id="K2KFZ0"/>
<keyword evidence="8" id="KW-1185">Reference proteome</keyword>
<dbReference type="InterPro" id="IPR013216">
    <property type="entry name" value="Methyltransf_11"/>
</dbReference>
<evidence type="ECO:0000313" key="7">
    <source>
        <dbReference type="EMBL" id="EKE86928.1"/>
    </source>
</evidence>
<dbReference type="GO" id="GO:0061542">
    <property type="term" value="F:3-demethylubiquinol 3-O-methyltransferase activity"/>
    <property type="evidence" value="ECO:0007669"/>
    <property type="project" value="UniProtKB-UniRule"/>
</dbReference>
<keyword evidence="3 5" id="KW-0831">Ubiquinone biosynthesis</keyword>
<evidence type="ECO:0000256" key="5">
    <source>
        <dbReference type="HAMAP-Rule" id="MF_00472"/>
    </source>
</evidence>
<sequence length="245" mass="27299">MPNTSNNSPAFPSDNVDSHEIDKFSAIASRWWDPDGEFKPLHQINPLRLDYIERQCQGVFGKRLLDVGCGGGLVAEGLAKRGANVTGIDMAKAALQVAKLHALEQQVEVDYQLMAAETFAEQHAAQFDVVTCLEMLEHVPDPSSVIRACAKLLKPGGRLFLSTLNRTPKSWLLGIVAAEYVLRWVPTGTHDHHKFIRPAELLAMTDACQLRANDMTGMHYLPWRGFFFSSRNVDVNYIVSLEKPL</sequence>
<comment type="catalytic activity">
    <reaction evidence="5">
        <text>a 3-(all-trans-polyprenyl)benzene-1,2-diol + S-adenosyl-L-methionine = a 2-methoxy-6-(all-trans-polyprenyl)phenol + S-adenosyl-L-homocysteine + H(+)</text>
        <dbReference type="Rhea" id="RHEA:31411"/>
        <dbReference type="Rhea" id="RHEA-COMP:9550"/>
        <dbReference type="Rhea" id="RHEA-COMP:9551"/>
        <dbReference type="ChEBI" id="CHEBI:15378"/>
        <dbReference type="ChEBI" id="CHEBI:57856"/>
        <dbReference type="ChEBI" id="CHEBI:59789"/>
        <dbReference type="ChEBI" id="CHEBI:62729"/>
        <dbReference type="ChEBI" id="CHEBI:62731"/>
        <dbReference type="EC" id="2.1.1.222"/>
    </reaction>
</comment>
<protein>
    <recommendedName>
        <fullName evidence="5">Ubiquinone biosynthesis O-methyltransferase</fullName>
    </recommendedName>
    <alternativeName>
        <fullName evidence="5">2-polyprenyl-6-hydroxyphenol methylase</fullName>
        <ecNumber evidence="5">2.1.1.222</ecNumber>
    </alternativeName>
    <alternativeName>
        <fullName evidence="5">3-demethylubiquinone 3-O-methyltransferase</fullName>
        <ecNumber evidence="5">2.1.1.64</ecNumber>
    </alternativeName>
</protein>
<name>K2KFZ0_9GAMM</name>
<keyword evidence="2 5" id="KW-0808">Transferase</keyword>
<accession>K2KFZ0</accession>
<dbReference type="Proteomes" id="UP000014115">
    <property type="component" value="Unassembled WGS sequence"/>
</dbReference>
<dbReference type="eggNOG" id="COG2227">
    <property type="taxonomic scope" value="Bacteria"/>
</dbReference>
<proteinExistence type="inferred from homology"/>
<dbReference type="InterPro" id="IPR029063">
    <property type="entry name" value="SAM-dependent_MTases_sf"/>
</dbReference>
<reference evidence="7 8" key="1">
    <citation type="journal article" date="2012" name="J. Bacteriol.">
        <title>Genome Sequence of Idiomarina xiamenensis Type Strain 10-D-4.</title>
        <authorList>
            <person name="Lai Q."/>
            <person name="Wang L."/>
            <person name="Wang W."/>
            <person name="Shao Z."/>
        </authorList>
    </citation>
    <scope>NUCLEOTIDE SEQUENCE [LARGE SCALE GENOMIC DNA]</scope>
    <source>
        <strain evidence="7 8">10-D-4</strain>
    </source>
</reference>
<dbReference type="GO" id="GO:0102208">
    <property type="term" value="F:2-polyprenyl-6-hydroxyphenol methylase activity"/>
    <property type="evidence" value="ECO:0007669"/>
    <property type="project" value="UniProtKB-EC"/>
</dbReference>
<evidence type="ECO:0000256" key="1">
    <source>
        <dbReference type="ARBA" id="ARBA00022603"/>
    </source>
</evidence>
<dbReference type="GO" id="GO:0010420">
    <property type="term" value="F:polyprenyldihydroxybenzoate methyltransferase activity"/>
    <property type="evidence" value="ECO:0007669"/>
    <property type="project" value="InterPro"/>
</dbReference>
<dbReference type="HAMAP" id="MF_00472">
    <property type="entry name" value="UbiG"/>
    <property type="match status" value="1"/>
</dbReference>
<feature type="binding site" evidence="5">
    <location>
        <position position="68"/>
    </location>
    <ligand>
        <name>S-adenosyl-L-methionine</name>
        <dbReference type="ChEBI" id="CHEBI:59789"/>
    </ligand>
</feature>
<dbReference type="EC" id="2.1.1.64" evidence="5"/>
<dbReference type="InterPro" id="IPR010233">
    <property type="entry name" value="UbiG_MeTrfase"/>
</dbReference>
<dbReference type="EMBL" id="AMRG01000002">
    <property type="protein sequence ID" value="EKE86928.1"/>
    <property type="molecule type" value="Genomic_DNA"/>
</dbReference>
<organism evidence="7 8">
    <name type="scientific">Idiomarina xiamenensis 10-D-4</name>
    <dbReference type="NCBI Taxonomy" id="740709"/>
    <lineage>
        <taxon>Bacteria</taxon>
        <taxon>Pseudomonadati</taxon>
        <taxon>Pseudomonadota</taxon>
        <taxon>Gammaproteobacteria</taxon>
        <taxon>Alteromonadales</taxon>
        <taxon>Idiomarinaceae</taxon>
        <taxon>Idiomarina</taxon>
    </lineage>
</organism>
<keyword evidence="4 5" id="KW-0949">S-adenosyl-L-methionine</keyword>
<feature type="domain" description="Methyltransferase type 11" evidence="6">
    <location>
        <begin position="65"/>
        <end position="161"/>
    </location>
</feature>
<feature type="binding site" evidence="5">
    <location>
        <position position="48"/>
    </location>
    <ligand>
        <name>S-adenosyl-L-methionine</name>
        <dbReference type="ChEBI" id="CHEBI:59789"/>
    </ligand>
</feature>
<comment type="caution">
    <text evidence="7">The sequence shown here is derived from an EMBL/GenBank/DDBJ whole genome shotgun (WGS) entry which is preliminary data.</text>
</comment>
<dbReference type="RefSeq" id="WP_008487342.1">
    <property type="nucleotide sequence ID" value="NZ_AMRG01000002.1"/>
</dbReference>
<comment type="pathway">
    <text evidence="5">Cofactor biosynthesis; ubiquinone biosynthesis.</text>
</comment>
<dbReference type="GO" id="GO:0032259">
    <property type="term" value="P:methylation"/>
    <property type="evidence" value="ECO:0007669"/>
    <property type="project" value="UniProtKB-KW"/>
</dbReference>
<dbReference type="CDD" id="cd02440">
    <property type="entry name" value="AdoMet_MTases"/>
    <property type="match status" value="1"/>
</dbReference>
<dbReference type="STRING" id="740709.A10D4_01762"/>
<dbReference type="OrthoDB" id="9801538at2"/>
<dbReference type="UniPathway" id="UPA00232"/>
<dbReference type="EC" id="2.1.1.222" evidence="5"/>
<dbReference type="PANTHER" id="PTHR43464:SF19">
    <property type="entry name" value="UBIQUINONE BIOSYNTHESIS O-METHYLTRANSFERASE, MITOCHONDRIAL"/>
    <property type="match status" value="1"/>
</dbReference>
<dbReference type="Pfam" id="PF08241">
    <property type="entry name" value="Methyltransf_11"/>
    <property type="match status" value="1"/>
</dbReference>
<evidence type="ECO:0000256" key="3">
    <source>
        <dbReference type="ARBA" id="ARBA00022688"/>
    </source>
</evidence>
<evidence type="ECO:0000313" key="8">
    <source>
        <dbReference type="Proteomes" id="UP000014115"/>
    </source>
</evidence>
<evidence type="ECO:0000259" key="6">
    <source>
        <dbReference type="Pfam" id="PF08241"/>
    </source>
</evidence>
<comment type="catalytic activity">
    <reaction evidence="5">
        <text>a 3-demethylubiquinol + S-adenosyl-L-methionine = a ubiquinol + S-adenosyl-L-homocysteine + H(+)</text>
        <dbReference type="Rhea" id="RHEA:44380"/>
        <dbReference type="Rhea" id="RHEA-COMP:9566"/>
        <dbReference type="Rhea" id="RHEA-COMP:10914"/>
        <dbReference type="ChEBI" id="CHEBI:15378"/>
        <dbReference type="ChEBI" id="CHEBI:17976"/>
        <dbReference type="ChEBI" id="CHEBI:57856"/>
        <dbReference type="ChEBI" id="CHEBI:59789"/>
        <dbReference type="ChEBI" id="CHEBI:84422"/>
        <dbReference type="EC" id="2.1.1.64"/>
    </reaction>
</comment>
<gene>
    <name evidence="5" type="primary">ubiG</name>
    <name evidence="7" type="ORF">A10D4_01762</name>
</gene>
<dbReference type="SUPFAM" id="SSF53335">
    <property type="entry name" value="S-adenosyl-L-methionine-dependent methyltransferases"/>
    <property type="match status" value="1"/>
</dbReference>